<organism evidence="5 6">
    <name type="scientific">Amycolatopsis antarctica</name>
    <dbReference type="NCBI Taxonomy" id="1854586"/>
    <lineage>
        <taxon>Bacteria</taxon>
        <taxon>Bacillati</taxon>
        <taxon>Actinomycetota</taxon>
        <taxon>Actinomycetes</taxon>
        <taxon>Pseudonocardiales</taxon>
        <taxon>Pseudonocardiaceae</taxon>
        <taxon>Amycolatopsis</taxon>
    </lineage>
</organism>
<dbReference type="Pfam" id="PF20703">
    <property type="entry name" value="nSTAND1"/>
    <property type="match status" value="1"/>
</dbReference>
<feature type="repeat" description="WD" evidence="3">
    <location>
        <begin position="735"/>
        <end position="768"/>
    </location>
</feature>
<comment type="caution">
    <text evidence="5">The sequence shown here is derived from an EMBL/GenBank/DDBJ whole genome shotgun (WGS) entry which is preliminary data.</text>
</comment>
<dbReference type="PANTHER" id="PTHR19848">
    <property type="entry name" value="WD40 REPEAT PROTEIN"/>
    <property type="match status" value="1"/>
</dbReference>
<dbReference type="SUPFAM" id="SSF52540">
    <property type="entry name" value="P-loop containing nucleoside triphosphate hydrolases"/>
    <property type="match status" value="1"/>
</dbReference>
<dbReference type="InterPro" id="IPR001680">
    <property type="entry name" value="WD40_rpt"/>
</dbReference>
<feature type="domain" description="Novel STAND NTPase 1" evidence="4">
    <location>
        <begin position="116"/>
        <end position="510"/>
    </location>
</feature>
<dbReference type="SMART" id="SM00320">
    <property type="entry name" value="WD40"/>
    <property type="match status" value="12"/>
</dbReference>
<dbReference type="PROSITE" id="PS50082">
    <property type="entry name" value="WD_REPEATS_2"/>
    <property type="match status" value="8"/>
</dbReference>
<feature type="repeat" description="WD" evidence="3">
    <location>
        <begin position="1008"/>
        <end position="1038"/>
    </location>
</feature>
<feature type="repeat" description="WD" evidence="3">
    <location>
        <begin position="1087"/>
        <end position="1128"/>
    </location>
</feature>
<dbReference type="CDD" id="cd00093">
    <property type="entry name" value="HTH_XRE"/>
    <property type="match status" value="1"/>
</dbReference>
<dbReference type="Pfam" id="PF00400">
    <property type="entry name" value="WD40"/>
    <property type="match status" value="10"/>
</dbReference>
<dbReference type="InterPro" id="IPR036322">
    <property type="entry name" value="WD40_repeat_dom_sf"/>
</dbReference>
<dbReference type="Proteomes" id="UP000242444">
    <property type="component" value="Unassembled WGS sequence"/>
</dbReference>
<dbReference type="InterPro" id="IPR001387">
    <property type="entry name" value="Cro/C1-type_HTH"/>
</dbReference>
<evidence type="ECO:0000313" key="5">
    <source>
        <dbReference type="EMBL" id="OZM74705.1"/>
    </source>
</evidence>
<feature type="repeat" description="WD" evidence="3">
    <location>
        <begin position="1223"/>
        <end position="1254"/>
    </location>
</feature>
<dbReference type="InParanoid" id="A0A263DBE3"/>
<dbReference type="PROSITE" id="PS50294">
    <property type="entry name" value="WD_REPEATS_REGION"/>
    <property type="match status" value="4"/>
</dbReference>
<reference evidence="5 6" key="1">
    <citation type="submission" date="2017-07" db="EMBL/GenBank/DDBJ databases">
        <title>Amycolatopsis antarcticus sp. nov., isolated from the surface of an Antarcticus brown macroalga.</title>
        <authorList>
            <person name="Wang J."/>
            <person name="Leiva S."/>
            <person name="Huang J."/>
            <person name="Huang Y."/>
        </authorList>
    </citation>
    <scope>NUCLEOTIDE SEQUENCE [LARGE SCALE GENOMIC DNA]</scope>
    <source>
        <strain evidence="5 6">AU-G6</strain>
    </source>
</reference>
<protein>
    <recommendedName>
        <fullName evidence="4">Novel STAND NTPase 1 domain-containing protein</fullName>
    </recommendedName>
</protein>
<dbReference type="SUPFAM" id="SSF50998">
    <property type="entry name" value="Quinoprotein alcohol dehydrogenase-like"/>
    <property type="match status" value="1"/>
</dbReference>
<dbReference type="InterPro" id="IPR027417">
    <property type="entry name" value="P-loop_NTPase"/>
</dbReference>
<evidence type="ECO:0000259" key="4">
    <source>
        <dbReference type="Pfam" id="PF20703"/>
    </source>
</evidence>
<dbReference type="EMBL" id="NKYE01000001">
    <property type="protein sequence ID" value="OZM74705.1"/>
    <property type="molecule type" value="Genomic_DNA"/>
</dbReference>
<gene>
    <name evidence="5" type="ORF">CFN78_00180</name>
</gene>
<evidence type="ECO:0000256" key="2">
    <source>
        <dbReference type="ARBA" id="ARBA00022737"/>
    </source>
</evidence>
<dbReference type="InterPro" id="IPR015943">
    <property type="entry name" value="WD40/YVTN_repeat-like_dom_sf"/>
</dbReference>
<sequence length="1292" mass="136041">MLRGVSLVGEHEIDPAEIESISAFGAALTRLKERSGRSLSQLATATADGGGHGLSRSTLNGYFKGRHLPQQGVGREFRSLLGELGVREDVRLRAWTAAVERLRGRARRGGRRTHNPYPGLRSFGAADAAHFFGRSALTERLVDQVTARAGDGEPVVVVGPSGAGKSSLLRAGLLPRLTEPAWSPVVVVPGRSPLTELAARLADAAGAEPADVLATLRTEQDGQWEAVQLEPGRRWLLVVDQLEEIFAAEVDDAERRAFLAAVRSMSRAGGVVLGLRADFYGHALRYPDLSAALQNAQVVVGQMTGPELRAAIAEPARTQEMEVDGGLVELLVREVAPTPFDEADAAHDQGTLPLLSHTLQVAFDAAIAREQRVLGIDDYRAVGGIRHAIADTAENAYGSLGPHARRVARQVLLRLVHAGEATADTRRRVDRDELVGNRPDVEAEEIDDILDTFIAHRLLTADDGAVQISHEALLHAWPRLYDWLDDDRAGRQVHRRLTLAAHAWRDNGHTADDLYQGGTLAAALTWAERHREELNPLEREFLDAGVDKRNAAEAGARRRVRRRYQLTSAAMVMVVLVAGAMFYAWRTQDAAEHDRRLALSRDVAVKAERLRDSDPALAAQLAAIGYRSAPTAEARSALLDSAAHPIAARHLGAGGPAHVVAANAEVLATGADNGTVALARTGQEVAAGPLLSVDSRPAAITLSPDGTLLAVVGESGMVRVWNIGDLAAPVELATLTGPRGSVASVAIAPDGRTVAAGGADARIHLFDLADPSGNTVLSGPQGAVTSVAFAPDGLSLVAGSRDRSVHRFTLAGPSGPRPLPSLTGPEGQVFSVAVSPDGSLVAAGTSSDHAVYLWDVADPANPRPLGTLTGPASWVTFIDFSPSGDRIIGGSSDRKLWEWDVATREVRRTLPHAGVLTTVVYVDDHTILTLAEDGVTRRWTVPGPVIEGFGDSVFAVDFAGARNTLAVGPGGKADQVHLVDASNPERPAAVGAPLVPAGDQGKLSGPNAISPDDRLLAAGTGDGAVCLWDVSDSARPVPLAETGVADSTVAWMEFHGGGTVLAVATKDGTVTLLDVADPKRPAPLAAMRESDSALNDVRFSPDGSLLVTGSDDGNAYLYDVADPARARLRTTLPTGEGATSTAFSSDGTVLAVGAAADDNVYLWDLGTSDGPRLLDGSLNGPVADLHQLAFHPGRRELAAASVDGTIWLWDLTDPREPAHTATMTASADAALSLTYSGDGSLLAGGSRDGSVRLWRTDPEDTIRWLCTASGAGITPVEWENFLPGTPYAPPCA</sequence>
<dbReference type="PANTHER" id="PTHR19848:SF8">
    <property type="entry name" value="F-BOX AND WD REPEAT DOMAIN CONTAINING 7"/>
    <property type="match status" value="1"/>
</dbReference>
<dbReference type="SUPFAM" id="SSF50978">
    <property type="entry name" value="WD40 repeat-like"/>
    <property type="match status" value="1"/>
</dbReference>
<dbReference type="PROSITE" id="PS00678">
    <property type="entry name" value="WD_REPEATS_1"/>
    <property type="match status" value="2"/>
</dbReference>
<dbReference type="Gene3D" id="3.40.50.300">
    <property type="entry name" value="P-loop containing nucleotide triphosphate hydrolases"/>
    <property type="match status" value="1"/>
</dbReference>
<accession>A0A263DBE3</accession>
<dbReference type="InterPro" id="IPR049052">
    <property type="entry name" value="nSTAND1"/>
</dbReference>
<dbReference type="CDD" id="cd00200">
    <property type="entry name" value="WD40"/>
    <property type="match status" value="2"/>
</dbReference>
<evidence type="ECO:0000256" key="3">
    <source>
        <dbReference type="PROSITE-ProRule" id="PRU00221"/>
    </source>
</evidence>
<keyword evidence="2" id="KW-0677">Repeat</keyword>
<dbReference type="InterPro" id="IPR019775">
    <property type="entry name" value="WD40_repeat_CS"/>
</dbReference>
<feature type="repeat" description="WD" evidence="3">
    <location>
        <begin position="868"/>
        <end position="909"/>
    </location>
</feature>
<evidence type="ECO:0000256" key="1">
    <source>
        <dbReference type="ARBA" id="ARBA00022574"/>
    </source>
</evidence>
<feature type="repeat" description="WD" evidence="3">
    <location>
        <begin position="1178"/>
        <end position="1219"/>
    </location>
</feature>
<evidence type="ECO:0000313" key="6">
    <source>
        <dbReference type="Proteomes" id="UP000242444"/>
    </source>
</evidence>
<dbReference type="Gene3D" id="2.130.10.10">
    <property type="entry name" value="YVTN repeat-like/Quinoprotein amine dehydrogenase"/>
    <property type="match status" value="4"/>
</dbReference>
<feature type="repeat" description="WD" evidence="3">
    <location>
        <begin position="822"/>
        <end position="856"/>
    </location>
</feature>
<dbReference type="InterPro" id="IPR011047">
    <property type="entry name" value="Quinoprotein_ADH-like_sf"/>
</dbReference>
<keyword evidence="1 3" id="KW-0853">WD repeat</keyword>
<name>A0A263DBE3_9PSEU</name>
<proteinExistence type="predicted"/>
<feature type="repeat" description="WD" evidence="3">
    <location>
        <begin position="777"/>
        <end position="805"/>
    </location>
</feature>
<keyword evidence="6" id="KW-1185">Reference proteome</keyword>